<evidence type="ECO:0000313" key="2">
    <source>
        <dbReference type="EMBL" id="SFD20549.1"/>
    </source>
</evidence>
<dbReference type="EMBL" id="FOME01000003">
    <property type="protein sequence ID" value="SFD20549.1"/>
    <property type="molecule type" value="Genomic_DNA"/>
</dbReference>
<organism evidence="1 4">
    <name type="scientific">Saccharopolyspora kobensis</name>
    <dbReference type="NCBI Taxonomy" id="146035"/>
    <lineage>
        <taxon>Bacteria</taxon>
        <taxon>Bacillati</taxon>
        <taxon>Actinomycetota</taxon>
        <taxon>Actinomycetes</taxon>
        <taxon>Pseudonocardiales</taxon>
        <taxon>Pseudonocardiaceae</taxon>
        <taxon>Saccharopolyspora</taxon>
    </lineage>
</organism>
<reference evidence="1" key="2">
    <citation type="submission" date="2016-10" db="EMBL/GenBank/DDBJ databases">
        <authorList>
            <person name="de Groot N.N."/>
        </authorList>
    </citation>
    <scope>NUCLEOTIDE SEQUENCE [LARGE SCALE GENOMIC DNA]</scope>
    <source>
        <strain evidence="1">ATCC 20501</strain>
    </source>
</reference>
<reference evidence="3 4" key="1">
    <citation type="submission" date="2016-10" db="EMBL/GenBank/DDBJ databases">
        <authorList>
            <person name="Varghese N."/>
            <person name="Submissions S."/>
        </authorList>
    </citation>
    <scope>NUCLEOTIDE SEQUENCE [LARGE SCALE GENOMIC DNA]</scope>
    <source>
        <strain evidence="4">ATCC 20501</strain>
        <strain evidence="2 3">CGMCC 4.3529</strain>
    </source>
</reference>
<evidence type="ECO:0008006" key="5">
    <source>
        <dbReference type="Google" id="ProtNLM"/>
    </source>
</evidence>
<protein>
    <recommendedName>
        <fullName evidence="5">DUF3224 domain-containing protein</fullName>
    </recommendedName>
</protein>
<dbReference type="SUPFAM" id="SSF159238">
    <property type="entry name" value="SO1590-like"/>
    <property type="match status" value="1"/>
</dbReference>
<accession>A0A1I1QER8</accession>
<dbReference type="RefSeq" id="WP_218161552.1">
    <property type="nucleotide sequence ID" value="NZ_FNVB01000011.1"/>
</dbReference>
<keyword evidence="3" id="KW-1185">Reference proteome</keyword>
<evidence type="ECO:0000313" key="1">
    <source>
        <dbReference type="EMBL" id="SEG96315.1"/>
    </source>
</evidence>
<dbReference type="SMR" id="A0A1H6EHK2"/>
<evidence type="ECO:0000313" key="4">
    <source>
        <dbReference type="Proteomes" id="UP000236729"/>
    </source>
</evidence>
<dbReference type="Proteomes" id="UP000199690">
    <property type="component" value="Unassembled WGS sequence"/>
</dbReference>
<dbReference type="Pfam" id="PF11528">
    <property type="entry name" value="DUF3224"/>
    <property type="match status" value="1"/>
</dbReference>
<dbReference type="InterPro" id="IPR023159">
    <property type="entry name" value="SO1590-like_sf"/>
</dbReference>
<dbReference type="Gene3D" id="2.40.350.10">
    <property type="entry name" value="SO1590-like"/>
    <property type="match status" value="1"/>
</dbReference>
<gene>
    <name evidence="1" type="ORF">SAMN02982929_06367</name>
    <name evidence="2" type="ORF">SAMN05216506_10359</name>
</gene>
<dbReference type="AlphaFoldDB" id="A0A1H6EHK2"/>
<dbReference type="EMBL" id="FNVB01000011">
    <property type="protein sequence ID" value="SEG96315.1"/>
    <property type="molecule type" value="Genomic_DNA"/>
</dbReference>
<dbReference type="InterPro" id="IPR021607">
    <property type="entry name" value="DUF3224"/>
</dbReference>
<proteinExistence type="predicted"/>
<sequence>MLVAALIEGNSMQTTGHFTVARWDESTIGADEHPKLAHASITNTFTGGIEAADVACEYTLVYSGDLTGAFTGIQLVRGSLDGRAGAFALQERGHFGTDGKIRSTFEVVPGSGTGGLTGLRGTGEYTAEHGVPAVPFTFDYELS</sequence>
<dbReference type="Proteomes" id="UP000236729">
    <property type="component" value="Unassembled WGS sequence"/>
</dbReference>
<name>A0A1H6EHK2_9PSEU</name>
<accession>A0A1H6EHK2</accession>
<evidence type="ECO:0000313" key="3">
    <source>
        <dbReference type="Proteomes" id="UP000199690"/>
    </source>
</evidence>